<dbReference type="GO" id="GO:0044458">
    <property type="term" value="P:motile cilium assembly"/>
    <property type="evidence" value="ECO:0007669"/>
    <property type="project" value="TreeGrafter"/>
</dbReference>
<proteinExistence type="predicted"/>
<dbReference type="GeneTree" id="ENSGT00940000165152"/>
<dbReference type="Pfam" id="PF24771">
    <property type="entry name" value="Ig_CFAP74_1st"/>
    <property type="match status" value="1"/>
</dbReference>
<reference evidence="2" key="2">
    <citation type="submission" date="2025-08" db="UniProtKB">
        <authorList>
            <consortium name="Ensembl"/>
        </authorList>
    </citation>
    <scope>IDENTIFICATION</scope>
</reference>
<reference evidence="2 3" key="1">
    <citation type="submission" date="2020-06" db="EMBL/GenBank/DDBJ databases">
        <authorList>
            <consortium name="Wellcome Sanger Institute Data Sharing"/>
        </authorList>
    </citation>
    <scope>NUCLEOTIDE SEQUENCE [LARGE SCALE GENOMIC DNA]</scope>
</reference>
<dbReference type="Proteomes" id="UP000694580">
    <property type="component" value="Chromosome 5"/>
</dbReference>
<keyword evidence="3" id="KW-1185">Reference proteome</keyword>
<dbReference type="Gene3D" id="2.60.40.10">
    <property type="entry name" value="Immunoglobulins"/>
    <property type="match status" value="2"/>
</dbReference>
<organism evidence="2 3">
    <name type="scientific">Denticeps clupeoides</name>
    <name type="common">denticle herring</name>
    <dbReference type="NCBI Taxonomy" id="299321"/>
    <lineage>
        <taxon>Eukaryota</taxon>
        <taxon>Metazoa</taxon>
        <taxon>Chordata</taxon>
        <taxon>Craniata</taxon>
        <taxon>Vertebrata</taxon>
        <taxon>Euteleostomi</taxon>
        <taxon>Actinopterygii</taxon>
        <taxon>Neopterygii</taxon>
        <taxon>Teleostei</taxon>
        <taxon>Clupei</taxon>
        <taxon>Clupeiformes</taxon>
        <taxon>Denticipitoidei</taxon>
        <taxon>Denticipitidae</taxon>
        <taxon>Denticeps</taxon>
    </lineage>
</organism>
<dbReference type="Pfam" id="PF22067">
    <property type="entry name" value="Cep192_D3"/>
    <property type="match status" value="1"/>
</dbReference>
<evidence type="ECO:0000313" key="2">
    <source>
        <dbReference type="Ensembl" id="ENSDCDP00010043426.1"/>
    </source>
</evidence>
<reference evidence="2" key="3">
    <citation type="submission" date="2025-09" db="UniProtKB">
        <authorList>
            <consortium name="Ensembl"/>
        </authorList>
    </citation>
    <scope>IDENTIFICATION</scope>
</reference>
<evidence type="ECO:0000313" key="3">
    <source>
        <dbReference type="Proteomes" id="UP000694580"/>
    </source>
</evidence>
<dbReference type="GO" id="GO:0097729">
    <property type="term" value="C:9+2 motile cilium"/>
    <property type="evidence" value="ECO:0007669"/>
    <property type="project" value="TreeGrafter"/>
</dbReference>
<feature type="domain" description="Cep192-like" evidence="1">
    <location>
        <begin position="160"/>
        <end position="250"/>
    </location>
</feature>
<accession>A0AAY4DGN0</accession>
<dbReference type="InterPro" id="IPR029676">
    <property type="entry name" value="CFAP221"/>
</dbReference>
<name>A0AAY4DGN0_9TELE</name>
<dbReference type="PANTHER" id="PTHR46500:SF1">
    <property type="entry name" value="CILIA- AND FLAGELLA-ASSOCIATED PROTEIN 221"/>
    <property type="match status" value="1"/>
</dbReference>
<dbReference type="AlphaFoldDB" id="A0AAY4DGN0"/>
<dbReference type="InterPro" id="IPR054089">
    <property type="entry name" value="Cep192-like_D3"/>
</dbReference>
<dbReference type="GO" id="GO:0003341">
    <property type="term" value="P:cilium movement"/>
    <property type="evidence" value="ECO:0007669"/>
    <property type="project" value="InterPro"/>
</dbReference>
<dbReference type="Ensembl" id="ENSDCDT00010053487.1">
    <property type="protein sequence ID" value="ENSDCDP00010043426.1"/>
    <property type="gene ID" value="ENSDCDG00010027101.1"/>
</dbReference>
<protein>
    <recommendedName>
        <fullName evidence="1">Cep192-like domain-containing protein</fullName>
    </recommendedName>
</protein>
<sequence length="289" mass="32510">MEVAQHAPESFTSRKKTPLPLSQLVEETRKGVDVPHHLLDTKIFAKFHSNSIIQAEPAEVHFSGFELGKDYTKSLKLINVSSEVINIHILPTQTKYFQTKYSKKGRLVPGLSYSIKLFFCPDEWRYFYDCIRVHCQGEENLLVPVHAYPVINDLHIPSHINLPPVALGDSWSHAIPLSCSCPVDFEFQVHYLQSHRAFNVQPLSGVIPANGATEVTATFTPLQYGTAQVTFQVVISQFNTKPYVCTLSGSSSPYLALKCRLITSTFLNRKSFNVVTPMLSYWLQPSALP</sequence>
<dbReference type="PANTHER" id="PTHR46500">
    <property type="entry name" value="CILIA- AND FLAGELLA-ASSOCIATED PROTEIN 221"/>
    <property type="match status" value="1"/>
</dbReference>
<dbReference type="InterPro" id="IPR013783">
    <property type="entry name" value="Ig-like_fold"/>
</dbReference>
<evidence type="ECO:0000259" key="1">
    <source>
        <dbReference type="Pfam" id="PF22067"/>
    </source>
</evidence>